<dbReference type="SUPFAM" id="SSF56349">
    <property type="entry name" value="DNA breaking-rejoining enzymes"/>
    <property type="match status" value="1"/>
</dbReference>
<dbReference type="PROSITE" id="PS51898">
    <property type="entry name" value="TYR_RECOMBINASE"/>
    <property type="match status" value="1"/>
</dbReference>
<evidence type="ECO:0000256" key="3">
    <source>
        <dbReference type="ARBA" id="ARBA00023172"/>
    </source>
</evidence>
<name>A0A2H4VA09_9EURY</name>
<evidence type="ECO:0000256" key="4">
    <source>
        <dbReference type="PROSITE-ProRule" id="PRU01248"/>
    </source>
</evidence>
<dbReference type="InterPro" id="IPR044068">
    <property type="entry name" value="CB"/>
</dbReference>
<dbReference type="PANTHER" id="PTHR30349:SF41">
    <property type="entry name" value="INTEGRASE_RECOMBINASE PROTEIN MJ0367-RELATED"/>
    <property type="match status" value="1"/>
</dbReference>
<reference evidence="8 9" key="1">
    <citation type="submission" date="2016-10" db="EMBL/GenBank/DDBJ databases">
        <title>Comparative genomics between deep and shallow subseafloor isolates.</title>
        <authorList>
            <person name="Ishii S."/>
            <person name="Miller J.R."/>
            <person name="Sutton G."/>
            <person name="Suzuki S."/>
            <person name="Methe B."/>
            <person name="Inagaki F."/>
            <person name="Imachi H."/>
        </authorList>
    </citation>
    <scope>NUCLEOTIDE SEQUENCE [LARGE SCALE GENOMIC DNA]</scope>
    <source>
        <strain evidence="8 9">MO-MB1</strain>
    </source>
</reference>
<evidence type="ECO:0000256" key="2">
    <source>
        <dbReference type="ARBA" id="ARBA00023125"/>
    </source>
</evidence>
<dbReference type="InterPro" id="IPR010998">
    <property type="entry name" value="Integrase_recombinase_N"/>
</dbReference>
<accession>A0A2H4VA09</accession>
<evidence type="ECO:0000313" key="9">
    <source>
        <dbReference type="Proteomes" id="UP000232806"/>
    </source>
</evidence>
<organism evidence="8 9">
    <name type="scientific">Methanobacterium subterraneum</name>
    <dbReference type="NCBI Taxonomy" id="59277"/>
    <lineage>
        <taxon>Archaea</taxon>
        <taxon>Methanobacteriati</taxon>
        <taxon>Methanobacteriota</taxon>
        <taxon>Methanomada group</taxon>
        <taxon>Methanobacteria</taxon>
        <taxon>Methanobacteriales</taxon>
        <taxon>Methanobacteriaceae</taxon>
        <taxon>Methanobacterium</taxon>
    </lineage>
</organism>
<dbReference type="PANTHER" id="PTHR30349">
    <property type="entry name" value="PHAGE INTEGRASE-RELATED"/>
    <property type="match status" value="1"/>
</dbReference>
<keyword evidence="2 4" id="KW-0238">DNA-binding</keyword>
<evidence type="ECO:0000313" key="8">
    <source>
        <dbReference type="EMBL" id="AUB54929.1"/>
    </source>
</evidence>
<dbReference type="GO" id="GO:0003677">
    <property type="term" value="F:DNA binding"/>
    <property type="evidence" value="ECO:0007669"/>
    <property type="project" value="UniProtKB-UniRule"/>
</dbReference>
<evidence type="ECO:0000259" key="7">
    <source>
        <dbReference type="PROSITE" id="PS51900"/>
    </source>
</evidence>
<proteinExistence type="predicted"/>
<dbReference type="RefSeq" id="WP_100904907.1">
    <property type="nucleotide sequence ID" value="NZ_CP017766.1"/>
</dbReference>
<keyword evidence="5" id="KW-0175">Coiled coil</keyword>
<sequence>MYMNNNNTDPLLDEYLDRNLRPKTKKNYRIHLQNYQKVTGMTLTELIEEAESEEDRGIRPRNRKIKKHLKNFHKYLESGDYTTLSVQINLSSVRSFYRYFDIQLPTQRSKYKKDKINITTNDLPSKDEISKAIKFSNIKYQAIILTMCSSSMGASEIISLKVKDLIDGLGKDVSLNQDGLIDINKTRKMLELKKNNIITWNVTRQKTGHKYITFSTPEALDAILNYLESHPPSSPDDSLFRAIGKKQMAVKSLFEYFRKLNKRCGWVLLGKQSYFRSHHLRKFWANQMEKRALGYRNSRLLMGHTGETVQGLTGAAYFKPDHDHLRQLYLQSMDAVMINWKVKTEVVNDEKLEKMEEKIRKLEEEDRKKNELLDAIINDPNVLKELQKKKNAN</sequence>
<evidence type="ECO:0000256" key="1">
    <source>
        <dbReference type="ARBA" id="ARBA00022908"/>
    </source>
</evidence>
<gene>
    <name evidence="8" type="ORF">BK007_02095</name>
</gene>
<dbReference type="Gene3D" id="1.10.150.130">
    <property type="match status" value="1"/>
</dbReference>
<dbReference type="GeneID" id="35120346"/>
<dbReference type="Pfam" id="PF00589">
    <property type="entry name" value="Phage_integrase"/>
    <property type="match status" value="1"/>
</dbReference>
<keyword evidence="3" id="KW-0233">DNA recombination</keyword>
<protein>
    <submittedName>
        <fullName evidence="8">Uncharacterized protein</fullName>
    </submittedName>
</protein>
<dbReference type="InterPro" id="IPR011010">
    <property type="entry name" value="DNA_brk_join_enz"/>
</dbReference>
<dbReference type="InterPro" id="IPR002104">
    <property type="entry name" value="Integrase_catalytic"/>
</dbReference>
<dbReference type="AlphaFoldDB" id="A0A2H4VA09"/>
<dbReference type="EMBL" id="CP017766">
    <property type="protein sequence ID" value="AUB54929.1"/>
    <property type="molecule type" value="Genomic_DNA"/>
</dbReference>
<dbReference type="Gene3D" id="1.10.443.10">
    <property type="entry name" value="Intergrase catalytic core"/>
    <property type="match status" value="1"/>
</dbReference>
<dbReference type="Proteomes" id="UP000232806">
    <property type="component" value="Chromosome"/>
</dbReference>
<dbReference type="InterPro" id="IPR050090">
    <property type="entry name" value="Tyrosine_recombinase_XerCD"/>
</dbReference>
<dbReference type="OrthoDB" id="71463at2157"/>
<evidence type="ECO:0000259" key="6">
    <source>
        <dbReference type="PROSITE" id="PS51898"/>
    </source>
</evidence>
<feature type="coiled-coil region" evidence="5">
    <location>
        <begin position="345"/>
        <end position="379"/>
    </location>
</feature>
<evidence type="ECO:0000256" key="5">
    <source>
        <dbReference type="SAM" id="Coils"/>
    </source>
</evidence>
<dbReference type="InterPro" id="IPR013762">
    <property type="entry name" value="Integrase-like_cat_sf"/>
</dbReference>
<dbReference type="PROSITE" id="PS51900">
    <property type="entry name" value="CB"/>
    <property type="match status" value="1"/>
</dbReference>
<dbReference type="GO" id="GO:0015074">
    <property type="term" value="P:DNA integration"/>
    <property type="evidence" value="ECO:0007669"/>
    <property type="project" value="UniProtKB-KW"/>
</dbReference>
<feature type="domain" description="Tyr recombinase" evidence="6">
    <location>
        <begin position="119"/>
        <end position="330"/>
    </location>
</feature>
<dbReference type="GO" id="GO:0006310">
    <property type="term" value="P:DNA recombination"/>
    <property type="evidence" value="ECO:0007669"/>
    <property type="project" value="UniProtKB-KW"/>
</dbReference>
<feature type="domain" description="Core-binding (CB)" evidence="7">
    <location>
        <begin position="6"/>
        <end position="101"/>
    </location>
</feature>
<keyword evidence="1" id="KW-0229">DNA integration</keyword>